<comment type="caution">
    <text evidence="2">The sequence shown here is derived from an EMBL/GenBank/DDBJ whole genome shotgun (WGS) entry which is preliminary data.</text>
</comment>
<dbReference type="EMBL" id="WEGH01000003">
    <property type="protein sequence ID" value="MQY06924.1"/>
    <property type="molecule type" value="Genomic_DNA"/>
</dbReference>
<name>A0A7K0C277_9ACTN</name>
<proteinExistence type="predicted"/>
<dbReference type="InterPro" id="IPR046198">
    <property type="entry name" value="DUF6230"/>
</dbReference>
<keyword evidence="3" id="KW-1185">Reference proteome</keyword>
<accession>A0A7K0C277</accession>
<reference evidence="2 3" key="1">
    <citation type="submission" date="2019-10" db="EMBL/GenBank/DDBJ databases">
        <title>Actinomadura rubteroloni sp. nov. and Actinomadura macrotermitis sp. nov., isolated from the gut of fungus growing-termite Macrotermes natalensis.</title>
        <authorList>
            <person name="Benndorf R."/>
            <person name="Martin K."/>
            <person name="Kuefner M."/>
            <person name="De Beer W."/>
            <person name="Kaster A.-K."/>
            <person name="Vollmers J."/>
            <person name="Poulsen M."/>
            <person name="Beemelmanns C."/>
        </authorList>
    </citation>
    <scope>NUCLEOTIDE SEQUENCE [LARGE SCALE GENOMIC DNA]</scope>
    <source>
        <strain evidence="2 3">RB68</strain>
    </source>
</reference>
<keyword evidence="1" id="KW-1133">Transmembrane helix</keyword>
<sequence>MPLFVTYVTGVTSVRFSGLSPREHSMSDSTQAVGRVRWKRFAAIAAPAALGAGALVFMTAQGAIASSFAVSGGSFKVSADSLHGQGFVQYGGADESKDGKRHPVQISGIQHATIRNMCQSVKVGPLTLRLTAGTGKDPVTATDLVLDVEQLDADAVFKNIEIGRDASELNRAGGIKGPAGMFGQQAESVDLTHVRQVAWATTAGTFKLKNLSMKLGDECF</sequence>
<keyword evidence="1" id="KW-0472">Membrane</keyword>
<dbReference type="AlphaFoldDB" id="A0A7K0C277"/>
<organism evidence="2 3">
    <name type="scientific">Actinomadura macrotermitis</name>
    <dbReference type="NCBI Taxonomy" id="2585200"/>
    <lineage>
        <taxon>Bacteria</taxon>
        <taxon>Bacillati</taxon>
        <taxon>Actinomycetota</taxon>
        <taxon>Actinomycetes</taxon>
        <taxon>Streptosporangiales</taxon>
        <taxon>Thermomonosporaceae</taxon>
        <taxon>Actinomadura</taxon>
    </lineage>
</organism>
<evidence type="ECO:0000313" key="3">
    <source>
        <dbReference type="Proteomes" id="UP000487268"/>
    </source>
</evidence>
<dbReference type="Pfam" id="PF19741">
    <property type="entry name" value="DUF6230"/>
    <property type="match status" value="1"/>
</dbReference>
<feature type="transmembrane region" description="Helical" evidence="1">
    <location>
        <begin position="41"/>
        <end position="60"/>
    </location>
</feature>
<evidence type="ECO:0008006" key="4">
    <source>
        <dbReference type="Google" id="ProtNLM"/>
    </source>
</evidence>
<gene>
    <name evidence="2" type="ORF">ACRB68_50210</name>
</gene>
<dbReference type="Proteomes" id="UP000487268">
    <property type="component" value="Unassembled WGS sequence"/>
</dbReference>
<evidence type="ECO:0000256" key="1">
    <source>
        <dbReference type="SAM" id="Phobius"/>
    </source>
</evidence>
<protein>
    <recommendedName>
        <fullName evidence="4">Cholesterol esterase</fullName>
    </recommendedName>
</protein>
<keyword evidence="1" id="KW-0812">Transmembrane</keyword>
<evidence type="ECO:0000313" key="2">
    <source>
        <dbReference type="EMBL" id="MQY06924.1"/>
    </source>
</evidence>